<comment type="caution">
    <text evidence="1">The sequence shown here is derived from an EMBL/GenBank/DDBJ whole genome shotgun (WGS) entry which is preliminary data.</text>
</comment>
<dbReference type="AlphaFoldDB" id="A0ABD4SJF6"/>
<dbReference type="InterPro" id="IPR036177">
    <property type="entry name" value="Peptidase_M55_sf"/>
</dbReference>
<dbReference type="Proteomes" id="UP001200334">
    <property type="component" value="Unassembled WGS sequence"/>
</dbReference>
<dbReference type="EMBL" id="JAJNUY010000013">
    <property type="protein sequence ID" value="MCD5563399.1"/>
    <property type="molecule type" value="Genomic_DNA"/>
</dbReference>
<dbReference type="RefSeq" id="WP_231524605.1">
    <property type="nucleotide sequence ID" value="NZ_JAJNUX010000015.1"/>
</dbReference>
<accession>A0ABD4SJF6</accession>
<evidence type="ECO:0000313" key="2">
    <source>
        <dbReference type="Proteomes" id="UP001200334"/>
    </source>
</evidence>
<reference evidence="1 2" key="1">
    <citation type="submission" date="2021-12" db="EMBL/GenBank/DDBJ databases">
        <title>Antimicrobial susceptibility of Lactobacillus delbrueckii subsp. lactis obtained from milk products and other habitats.</title>
        <authorList>
            <person name="Shani N."/>
        </authorList>
    </citation>
    <scope>NUCLEOTIDE SEQUENCE [LARGE SCALE GENOMIC DNA]</scope>
    <source>
        <strain evidence="1 2">FAM 21755</strain>
    </source>
</reference>
<protein>
    <submittedName>
        <fullName evidence="1">M55 family metallopeptidase</fullName>
    </submittedName>
</protein>
<proteinExistence type="predicted"/>
<sequence length="87" mass="9284">MGSATVNKSPQEVAAGIATGIKEALPGPGGLPLLADEYLLEFCFSSAGRARAASFYPRAERAGERIVSYRAKSIMELLTAKMFMTEI</sequence>
<name>A0ABD4SJF6_LACDL</name>
<dbReference type="SUPFAM" id="SSF63992">
    <property type="entry name" value="Dipeptide transport protein"/>
    <property type="match status" value="1"/>
</dbReference>
<dbReference type="InterPro" id="IPR007035">
    <property type="entry name" value="Peptidase_M55"/>
</dbReference>
<evidence type="ECO:0000313" key="1">
    <source>
        <dbReference type="EMBL" id="MCD5563399.1"/>
    </source>
</evidence>
<dbReference type="Gene3D" id="3.30.1360.130">
    <property type="entry name" value="Dipeptide transport protein"/>
    <property type="match status" value="1"/>
</dbReference>
<organism evidence="1 2">
    <name type="scientific">Lactobacillus delbrueckii subsp. lactis</name>
    <dbReference type="NCBI Taxonomy" id="29397"/>
    <lineage>
        <taxon>Bacteria</taxon>
        <taxon>Bacillati</taxon>
        <taxon>Bacillota</taxon>
        <taxon>Bacilli</taxon>
        <taxon>Lactobacillales</taxon>
        <taxon>Lactobacillaceae</taxon>
        <taxon>Lactobacillus</taxon>
    </lineage>
</organism>
<gene>
    <name evidence="1" type="ORF">LOB85_04455</name>
</gene>
<dbReference type="Pfam" id="PF04951">
    <property type="entry name" value="Peptidase_M55"/>
    <property type="match status" value="1"/>
</dbReference>